<dbReference type="Gene3D" id="3.40.50.1820">
    <property type="entry name" value="alpha/beta hydrolase"/>
    <property type="match status" value="1"/>
</dbReference>
<dbReference type="PANTHER" id="PTHR48098:SF6">
    <property type="entry name" value="FERRI-BACILLIBACTIN ESTERASE BESA"/>
    <property type="match status" value="1"/>
</dbReference>
<keyword evidence="2" id="KW-1185">Reference proteome</keyword>
<dbReference type="InterPro" id="IPR029058">
    <property type="entry name" value="AB_hydrolase_fold"/>
</dbReference>
<evidence type="ECO:0008006" key="3">
    <source>
        <dbReference type="Google" id="ProtNLM"/>
    </source>
</evidence>
<sequence length="275" mass="31945">MPRRYQDPYLQLNTHYLMVPYTKRERRIRVLLPKNYTENTQTTYPVLYMFDGQNVFHSREAYSGHSWKVIPHLKWNSQIPDMMIVAIDHDGEQRLNEYTPWEMNPAEIKKTQQVGGLGKAHASWIVECVKPFIDQHYRTSPQKETSFLAGSSLGGLMTAYTGATYPDVFGVLGIFSLASWVNDEAFLHYIAQHPLATQTKVYLQVGTMEGNETDQGFTSKNVNQMYLDSSLWYYQTLLRTGQPIDTIWFRILADEIHHEKCWADHFGEFLVSSFQ</sequence>
<evidence type="ECO:0000313" key="2">
    <source>
        <dbReference type="Proteomes" id="UP000182149"/>
    </source>
</evidence>
<gene>
    <name evidence="1" type="ORF">RU93_GL002056</name>
</gene>
<proteinExistence type="predicted"/>
<dbReference type="SUPFAM" id="SSF53474">
    <property type="entry name" value="alpha/beta-Hydrolases"/>
    <property type="match status" value="1"/>
</dbReference>
<reference evidence="1 2" key="1">
    <citation type="submission" date="2014-12" db="EMBL/GenBank/DDBJ databases">
        <title>Draft genome sequences of 29 type strains of Enterococci.</title>
        <authorList>
            <person name="Zhong Z."/>
            <person name="Sun Z."/>
            <person name="Liu W."/>
            <person name="Zhang W."/>
            <person name="Zhang H."/>
        </authorList>
    </citation>
    <scope>NUCLEOTIDE SEQUENCE [LARGE SCALE GENOMIC DNA]</scope>
    <source>
        <strain evidence="1 2">DSM 17690</strain>
    </source>
</reference>
<evidence type="ECO:0000313" key="1">
    <source>
        <dbReference type="EMBL" id="OJG10540.1"/>
    </source>
</evidence>
<dbReference type="PANTHER" id="PTHR48098">
    <property type="entry name" value="ENTEROCHELIN ESTERASE-RELATED"/>
    <property type="match status" value="1"/>
</dbReference>
<comment type="caution">
    <text evidence="1">The sequence shown here is derived from an EMBL/GenBank/DDBJ whole genome shotgun (WGS) entry which is preliminary data.</text>
</comment>
<dbReference type="Proteomes" id="UP000182149">
    <property type="component" value="Unassembled WGS sequence"/>
</dbReference>
<accession>A0A1L8QSR9</accession>
<dbReference type="AlphaFoldDB" id="A0A1L8QSR9"/>
<dbReference type="STRING" id="328396.RU93_GL002056"/>
<dbReference type="EMBL" id="JXKD01000007">
    <property type="protein sequence ID" value="OJG10540.1"/>
    <property type="molecule type" value="Genomic_DNA"/>
</dbReference>
<dbReference type="Pfam" id="PF00756">
    <property type="entry name" value="Esterase"/>
    <property type="match status" value="1"/>
</dbReference>
<organism evidence="1 2">
    <name type="scientific">Enterococcus aquimarinus</name>
    <dbReference type="NCBI Taxonomy" id="328396"/>
    <lineage>
        <taxon>Bacteria</taxon>
        <taxon>Bacillati</taxon>
        <taxon>Bacillota</taxon>
        <taxon>Bacilli</taxon>
        <taxon>Lactobacillales</taxon>
        <taxon>Enterococcaceae</taxon>
        <taxon>Enterococcus</taxon>
    </lineage>
</organism>
<dbReference type="InterPro" id="IPR050583">
    <property type="entry name" value="Mycobacterial_A85_antigen"/>
</dbReference>
<dbReference type="InterPro" id="IPR000801">
    <property type="entry name" value="Esterase-like"/>
</dbReference>
<name>A0A1L8QSR9_9ENTE</name>
<protein>
    <recommendedName>
        <fullName evidence="3">Esterase</fullName>
    </recommendedName>
</protein>